<reference evidence="2" key="1">
    <citation type="submission" date="2015-07" db="EMBL/GenBank/DDBJ databases">
        <authorList>
            <person name="Wibberg D."/>
        </authorList>
    </citation>
    <scope>NUCLEOTIDE SEQUENCE [LARGE SCALE GENOMIC DNA]</scope>
</reference>
<dbReference type="RefSeq" id="WP_155742863.1">
    <property type="nucleotide sequence ID" value="NZ_CXOI01000053.1"/>
</dbReference>
<organism evidence="1 2">
    <name type="scientific">Xanthomonas graminis pv. arrhenatheri LMG 727</name>
    <dbReference type="NCBI Taxonomy" id="1195923"/>
    <lineage>
        <taxon>Bacteria</taxon>
        <taxon>Pseudomonadati</taxon>
        <taxon>Pseudomonadota</taxon>
        <taxon>Gammaproteobacteria</taxon>
        <taxon>Lysobacterales</taxon>
        <taxon>Lysobacteraceae</taxon>
        <taxon>Xanthomonas</taxon>
        <taxon>Xanthomonas translucens group</taxon>
        <taxon>Xanthomonas graminis</taxon>
    </lineage>
</organism>
<sequence>MRVFGTATLHAPCCALSTGKAGRGKPACVALFGVHPDMVAATGTDAVLFQSHYVCV</sequence>
<protein>
    <submittedName>
        <fullName evidence="1">Uncharacterized protein</fullName>
    </submittedName>
</protein>
<proteinExistence type="predicted"/>
<accession>A0A0K3A1M6</accession>
<keyword evidence="2" id="KW-1185">Reference proteome</keyword>
<dbReference type="Proteomes" id="UP000046187">
    <property type="component" value="Unassembled WGS sequence"/>
</dbReference>
<dbReference type="EMBL" id="CXOI01000053">
    <property type="protein sequence ID" value="CTP90369.1"/>
    <property type="molecule type" value="Genomic_DNA"/>
</dbReference>
<evidence type="ECO:0000313" key="1">
    <source>
        <dbReference type="EMBL" id="CTP90369.1"/>
    </source>
</evidence>
<dbReference type="AlphaFoldDB" id="A0A0K3A1M6"/>
<evidence type="ECO:0000313" key="2">
    <source>
        <dbReference type="Proteomes" id="UP000046187"/>
    </source>
</evidence>
<gene>
    <name evidence="1" type="ORF">XTALMG727_3043</name>
</gene>
<name>A0A0K3A1M6_9XANT</name>